<dbReference type="RefSeq" id="WP_283238036.1">
    <property type="nucleotide sequence ID" value="NZ_JASGBP010000001.1"/>
</dbReference>
<organism evidence="1 2">
    <name type="scientific">Flavobacterium sedimenticola</name>
    <dbReference type="NCBI Taxonomy" id="3043286"/>
    <lineage>
        <taxon>Bacteria</taxon>
        <taxon>Pseudomonadati</taxon>
        <taxon>Bacteroidota</taxon>
        <taxon>Flavobacteriia</taxon>
        <taxon>Flavobacteriales</taxon>
        <taxon>Flavobacteriaceae</taxon>
        <taxon>Flavobacterium</taxon>
    </lineage>
</organism>
<reference evidence="1 2" key="1">
    <citation type="submission" date="2023-05" db="EMBL/GenBank/DDBJ databases">
        <title>Flavobacterium sedimenti sp. nov., isolated from the sediment.</title>
        <authorList>
            <person name="Wu N."/>
        </authorList>
    </citation>
    <scope>NUCLEOTIDE SEQUENCE [LARGE SCALE GENOMIC DNA]</scope>
    <source>
        <strain evidence="1 2">YZ-48</strain>
    </source>
</reference>
<name>A0ABT6XN08_9FLAO</name>
<sequence>MNYQRQQQMQKPQPKYQFYATLLDGFEGYINSSRTYQEYWGFSENPSKTEEEFEQEQYQGLIDRINRVPFESEAADRGTAFNEVIDCIIENRISTTMEIKSFKESGVIAVHYKQHVFNFPFDICVEVAKYLKDALTQQFTDGIIETKYGPVRLYGYIDQLLPFKIVDIKTTSKYSAFKYQNNWQHKVYPFCLKQNGVDIDEFEYVITDFKNTWSEHYRFIPEKDVVELTSHVERFIEFLELNREKITDTKIFCLDAIEVVE</sequence>
<protein>
    <recommendedName>
        <fullName evidence="3">HNH endonuclease</fullName>
    </recommendedName>
</protein>
<evidence type="ECO:0000313" key="2">
    <source>
        <dbReference type="Proteomes" id="UP001230035"/>
    </source>
</evidence>
<comment type="caution">
    <text evidence="1">The sequence shown here is derived from an EMBL/GenBank/DDBJ whole genome shotgun (WGS) entry which is preliminary data.</text>
</comment>
<dbReference type="EMBL" id="JASGBP010000001">
    <property type="protein sequence ID" value="MDI9256357.1"/>
    <property type="molecule type" value="Genomic_DNA"/>
</dbReference>
<proteinExistence type="predicted"/>
<gene>
    <name evidence="1" type="ORF">QHT84_02900</name>
</gene>
<evidence type="ECO:0000313" key="1">
    <source>
        <dbReference type="EMBL" id="MDI9256357.1"/>
    </source>
</evidence>
<dbReference type="Proteomes" id="UP001230035">
    <property type="component" value="Unassembled WGS sequence"/>
</dbReference>
<keyword evidence="2" id="KW-1185">Reference proteome</keyword>
<evidence type="ECO:0008006" key="3">
    <source>
        <dbReference type="Google" id="ProtNLM"/>
    </source>
</evidence>
<accession>A0ABT6XN08</accession>